<reference evidence="2" key="1">
    <citation type="submission" date="2016-10" db="EMBL/GenBank/DDBJ databases">
        <authorList>
            <person name="Varghese N."/>
            <person name="Submissions S."/>
        </authorList>
    </citation>
    <scope>NUCLEOTIDE SEQUENCE [LARGE SCALE GENOMIC DNA]</scope>
    <source>
        <strain evidence="2">DSM 3695</strain>
    </source>
</reference>
<dbReference type="EMBL" id="FOJG01000002">
    <property type="protein sequence ID" value="SEW52961.1"/>
    <property type="molecule type" value="Genomic_DNA"/>
</dbReference>
<protein>
    <submittedName>
        <fullName evidence="1">Uncharacterized protein</fullName>
    </submittedName>
</protein>
<evidence type="ECO:0000313" key="2">
    <source>
        <dbReference type="Proteomes" id="UP000199310"/>
    </source>
</evidence>
<dbReference type="Proteomes" id="UP000199310">
    <property type="component" value="Unassembled WGS sequence"/>
</dbReference>
<name>A0A1I0SA50_9BACT</name>
<dbReference type="STRING" id="29529.SAMN04488122_5263"/>
<dbReference type="OrthoDB" id="677544at2"/>
<gene>
    <name evidence="1" type="ORF">SAMN04488122_5263</name>
</gene>
<evidence type="ECO:0000313" key="1">
    <source>
        <dbReference type="EMBL" id="SEW52961.1"/>
    </source>
</evidence>
<organism evidence="1 2">
    <name type="scientific">Chitinophaga arvensicola</name>
    <dbReference type="NCBI Taxonomy" id="29529"/>
    <lineage>
        <taxon>Bacteria</taxon>
        <taxon>Pseudomonadati</taxon>
        <taxon>Bacteroidota</taxon>
        <taxon>Chitinophagia</taxon>
        <taxon>Chitinophagales</taxon>
        <taxon>Chitinophagaceae</taxon>
        <taxon>Chitinophaga</taxon>
    </lineage>
</organism>
<dbReference type="RefSeq" id="WP_089900010.1">
    <property type="nucleotide sequence ID" value="NZ_FOJG01000002.1"/>
</dbReference>
<accession>A0A1I0SA50</accession>
<dbReference type="AlphaFoldDB" id="A0A1I0SA50"/>
<proteinExistence type="predicted"/>
<sequence length="69" mass="8115">MEKAIIHLDGKDYHILPGDNNQEKTYMVQIDTHEVTFRPDDQGKLQASHDHIPNEFLSRLAQKIESYFF</sequence>
<keyword evidence="2" id="KW-1185">Reference proteome</keyword>